<feature type="domain" description="Reductase C-terminal" evidence="6">
    <location>
        <begin position="322"/>
        <end position="404"/>
    </location>
</feature>
<dbReference type="GO" id="GO:0016651">
    <property type="term" value="F:oxidoreductase activity, acting on NAD(P)H"/>
    <property type="evidence" value="ECO:0007669"/>
    <property type="project" value="TreeGrafter"/>
</dbReference>
<dbReference type="PRINTS" id="PR00368">
    <property type="entry name" value="FADPNR"/>
</dbReference>
<name>A0A4P8IS20_9BURK</name>
<evidence type="ECO:0000256" key="2">
    <source>
        <dbReference type="ARBA" id="ARBA00022630"/>
    </source>
</evidence>
<evidence type="ECO:0000259" key="5">
    <source>
        <dbReference type="Pfam" id="PF07992"/>
    </source>
</evidence>
<dbReference type="SUPFAM" id="SSF51905">
    <property type="entry name" value="FAD/NAD(P)-binding domain"/>
    <property type="match status" value="2"/>
</dbReference>
<dbReference type="OrthoDB" id="9769238at2"/>
<evidence type="ECO:0000256" key="4">
    <source>
        <dbReference type="ARBA" id="ARBA00023002"/>
    </source>
</evidence>
<comment type="cofactor">
    <cofactor evidence="1">
        <name>FAD</name>
        <dbReference type="ChEBI" id="CHEBI:57692"/>
    </cofactor>
</comment>
<organism evidence="7 8">
    <name type="scientific">Trinickia violacea</name>
    <dbReference type="NCBI Taxonomy" id="2571746"/>
    <lineage>
        <taxon>Bacteria</taxon>
        <taxon>Pseudomonadati</taxon>
        <taxon>Pseudomonadota</taxon>
        <taxon>Betaproteobacteria</taxon>
        <taxon>Burkholderiales</taxon>
        <taxon>Burkholderiaceae</taxon>
        <taxon>Trinickia</taxon>
    </lineage>
</organism>
<dbReference type="InterPro" id="IPR016156">
    <property type="entry name" value="FAD/NAD-linked_Rdtase_dimer_sf"/>
</dbReference>
<dbReference type="Pfam" id="PF14759">
    <property type="entry name" value="Reductase_C"/>
    <property type="match status" value="1"/>
</dbReference>
<keyword evidence="2" id="KW-0285">Flavoprotein</keyword>
<evidence type="ECO:0000313" key="8">
    <source>
        <dbReference type="Proteomes" id="UP000298656"/>
    </source>
</evidence>
<sequence length="405" mass="43358">MSESTIIVAGAGQAGGWAARTLRKEGFGGRIVLVGDESHPPYERPPLSKAVLTGEKPTESTHLFGANDLADLALDWRSNVRITALQPEAKRVTLDGGETLRYDALIFCTGGRARELSVPGADLPGIYRLRTLDDALALRPLLQPGASLVVIGGGWIGLEVAATCRKMGGHATVVESARRLCERTVPPDVSAYLAELHASHGVPVLLGAEVTGFTRQADGKLAVTLRDGRELVCDAVVTGVGLIPNDDVARAAGIACDGGIIVDEQCRTSDPFIFAAGDVAAAHNAWAGRRLRLESWQNAQDQGICAAKAALGQAVQYQPLPWFWSDQHGVNLQIYGFPSAAHTVVERRQSEGGSFIRFYLEGDCVKAAIGVDAARDLRFARRLIESRREVSAERLIDANEPLSRL</sequence>
<feature type="domain" description="FAD/NAD(P)-binding" evidence="5">
    <location>
        <begin position="5"/>
        <end position="303"/>
    </location>
</feature>
<dbReference type="InterPro" id="IPR050446">
    <property type="entry name" value="FAD-oxidoreductase/Apoptosis"/>
</dbReference>
<evidence type="ECO:0000256" key="1">
    <source>
        <dbReference type="ARBA" id="ARBA00001974"/>
    </source>
</evidence>
<dbReference type="Gene3D" id="3.30.390.30">
    <property type="match status" value="1"/>
</dbReference>
<protein>
    <submittedName>
        <fullName evidence="7">Pyridine nucleotide-disulfide oxidoreductase</fullName>
    </submittedName>
</protein>
<evidence type="ECO:0000313" key="7">
    <source>
        <dbReference type="EMBL" id="QCP51948.1"/>
    </source>
</evidence>
<keyword evidence="4" id="KW-0560">Oxidoreductase</keyword>
<evidence type="ECO:0000256" key="3">
    <source>
        <dbReference type="ARBA" id="ARBA00022827"/>
    </source>
</evidence>
<dbReference type="Proteomes" id="UP000298656">
    <property type="component" value="Chromosome 2"/>
</dbReference>
<dbReference type="InterPro" id="IPR023753">
    <property type="entry name" value="FAD/NAD-binding_dom"/>
</dbReference>
<dbReference type="GO" id="GO:0005737">
    <property type="term" value="C:cytoplasm"/>
    <property type="evidence" value="ECO:0007669"/>
    <property type="project" value="TreeGrafter"/>
</dbReference>
<dbReference type="Pfam" id="PF07992">
    <property type="entry name" value="Pyr_redox_2"/>
    <property type="match status" value="1"/>
</dbReference>
<dbReference type="SUPFAM" id="SSF55424">
    <property type="entry name" value="FAD/NAD-linked reductases, dimerisation (C-terminal) domain"/>
    <property type="match status" value="1"/>
</dbReference>
<proteinExistence type="predicted"/>
<dbReference type="RefSeq" id="WP_137334721.1">
    <property type="nucleotide sequence ID" value="NZ_CP040078.1"/>
</dbReference>
<dbReference type="PANTHER" id="PTHR43557:SF2">
    <property type="entry name" value="RIESKE DOMAIN-CONTAINING PROTEIN-RELATED"/>
    <property type="match status" value="1"/>
</dbReference>
<dbReference type="PANTHER" id="PTHR43557">
    <property type="entry name" value="APOPTOSIS-INDUCING FACTOR 1"/>
    <property type="match status" value="1"/>
</dbReference>
<keyword evidence="8" id="KW-1185">Reference proteome</keyword>
<dbReference type="KEGG" id="tvl:FAZ95_22295"/>
<reference evidence="7 8" key="1">
    <citation type="submission" date="2019-05" db="EMBL/GenBank/DDBJ databases">
        <title>Burkholderia sp. DHOD12, isolated from subtropical forest soil.</title>
        <authorList>
            <person name="Gao Z.-H."/>
            <person name="Qiu L.-H."/>
        </authorList>
    </citation>
    <scope>NUCLEOTIDE SEQUENCE [LARGE SCALE GENOMIC DNA]</scope>
    <source>
        <strain evidence="7 8">DHOD12</strain>
    </source>
</reference>
<keyword evidence="3" id="KW-0274">FAD</keyword>
<dbReference type="PRINTS" id="PR00411">
    <property type="entry name" value="PNDRDTASEI"/>
</dbReference>
<dbReference type="Gene3D" id="3.50.50.60">
    <property type="entry name" value="FAD/NAD(P)-binding domain"/>
    <property type="match status" value="2"/>
</dbReference>
<dbReference type="EMBL" id="CP040078">
    <property type="protein sequence ID" value="QCP51948.1"/>
    <property type="molecule type" value="Genomic_DNA"/>
</dbReference>
<evidence type="ECO:0000259" key="6">
    <source>
        <dbReference type="Pfam" id="PF14759"/>
    </source>
</evidence>
<gene>
    <name evidence="7" type="ORF">FAZ95_22295</name>
</gene>
<dbReference type="InterPro" id="IPR036188">
    <property type="entry name" value="FAD/NAD-bd_sf"/>
</dbReference>
<accession>A0A4P8IS20</accession>
<dbReference type="InterPro" id="IPR028202">
    <property type="entry name" value="Reductase_C"/>
</dbReference>
<dbReference type="AlphaFoldDB" id="A0A4P8IS20"/>